<sequence>MANYSRWDDTKNKRRAPSTEVRAEVEHHLALGQLIYDLRTGAGLSQRELAERMGTTQSVISRLEEGGGAKNRIDTLARVAEALGRHLIVSFPEKVPAKLKDAVQVA</sequence>
<dbReference type="SMART" id="SM00530">
    <property type="entry name" value="HTH_XRE"/>
    <property type="match status" value="1"/>
</dbReference>
<dbReference type="InterPro" id="IPR001387">
    <property type="entry name" value="Cro/C1-type_HTH"/>
</dbReference>
<name>A0A6J6BQT8_9ZZZZ</name>
<dbReference type="EMBL" id="CAEZSR010000006">
    <property type="protein sequence ID" value="CAB4541342.1"/>
    <property type="molecule type" value="Genomic_DNA"/>
</dbReference>
<protein>
    <submittedName>
        <fullName evidence="3">Unannotated protein</fullName>
    </submittedName>
</protein>
<feature type="region of interest" description="Disordered" evidence="1">
    <location>
        <begin position="1"/>
        <end position="21"/>
    </location>
</feature>
<reference evidence="3" key="1">
    <citation type="submission" date="2020-05" db="EMBL/GenBank/DDBJ databases">
        <authorList>
            <person name="Chiriac C."/>
            <person name="Salcher M."/>
            <person name="Ghai R."/>
            <person name="Kavagutti S V."/>
        </authorList>
    </citation>
    <scope>NUCLEOTIDE SEQUENCE</scope>
</reference>
<proteinExistence type="predicted"/>
<dbReference type="SUPFAM" id="SSF47413">
    <property type="entry name" value="lambda repressor-like DNA-binding domains"/>
    <property type="match status" value="1"/>
</dbReference>
<dbReference type="Gene3D" id="1.10.260.40">
    <property type="entry name" value="lambda repressor-like DNA-binding domains"/>
    <property type="match status" value="1"/>
</dbReference>
<feature type="compositionally biased region" description="Basic and acidic residues" evidence="1">
    <location>
        <begin position="1"/>
        <end position="11"/>
    </location>
</feature>
<evidence type="ECO:0000256" key="1">
    <source>
        <dbReference type="SAM" id="MobiDB-lite"/>
    </source>
</evidence>
<dbReference type="CDD" id="cd00093">
    <property type="entry name" value="HTH_XRE"/>
    <property type="match status" value="1"/>
</dbReference>
<dbReference type="AlphaFoldDB" id="A0A6J6BQT8"/>
<organism evidence="3">
    <name type="scientific">freshwater metagenome</name>
    <dbReference type="NCBI Taxonomy" id="449393"/>
    <lineage>
        <taxon>unclassified sequences</taxon>
        <taxon>metagenomes</taxon>
        <taxon>ecological metagenomes</taxon>
    </lineage>
</organism>
<dbReference type="InterPro" id="IPR010982">
    <property type="entry name" value="Lambda_DNA-bd_dom_sf"/>
</dbReference>
<dbReference type="Pfam" id="PF01381">
    <property type="entry name" value="HTH_3"/>
    <property type="match status" value="1"/>
</dbReference>
<evidence type="ECO:0000259" key="2">
    <source>
        <dbReference type="PROSITE" id="PS50943"/>
    </source>
</evidence>
<gene>
    <name evidence="3" type="ORF">UFOPK1493_00335</name>
</gene>
<evidence type="ECO:0000313" key="3">
    <source>
        <dbReference type="EMBL" id="CAB4541342.1"/>
    </source>
</evidence>
<dbReference type="GO" id="GO:0003677">
    <property type="term" value="F:DNA binding"/>
    <property type="evidence" value="ECO:0007669"/>
    <property type="project" value="InterPro"/>
</dbReference>
<dbReference type="PROSITE" id="PS50943">
    <property type="entry name" value="HTH_CROC1"/>
    <property type="match status" value="1"/>
</dbReference>
<feature type="domain" description="HTH cro/C1-type" evidence="2">
    <location>
        <begin position="35"/>
        <end position="90"/>
    </location>
</feature>
<accession>A0A6J6BQT8</accession>